<evidence type="ECO:0000259" key="2">
    <source>
        <dbReference type="PROSITE" id="PS51841"/>
    </source>
</evidence>
<dbReference type="EMBL" id="JADQTO010000011">
    <property type="protein sequence ID" value="MBG0564377.1"/>
    <property type="molecule type" value="Genomic_DNA"/>
</dbReference>
<dbReference type="Pfam" id="PF00932">
    <property type="entry name" value="LTD"/>
    <property type="match status" value="1"/>
</dbReference>
<dbReference type="SUPFAM" id="SSF74853">
    <property type="entry name" value="Lamin A/C globular tail domain"/>
    <property type="match status" value="1"/>
</dbReference>
<dbReference type="AlphaFoldDB" id="A0A931CAI1"/>
<dbReference type="Gene3D" id="2.60.40.1260">
    <property type="entry name" value="Lamin Tail domain"/>
    <property type="match status" value="1"/>
</dbReference>
<feature type="signal peptide" evidence="1">
    <location>
        <begin position="1"/>
        <end position="27"/>
    </location>
</feature>
<name>A0A931CAI1_9ACTN</name>
<dbReference type="InterPro" id="IPR036415">
    <property type="entry name" value="Lamin_tail_dom_sf"/>
</dbReference>
<evidence type="ECO:0000313" key="3">
    <source>
        <dbReference type="EMBL" id="MBG0564377.1"/>
    </source>
</evidence>
<reference evidence="3" key="1">
    <citation type="submission" date="2020-11" db="EMBL/GenBank/DDBJ databases">
        <title>Isolation and identification of active actinomycetes.</title>
        <authorList>
            <person name="Sun X."/>
        </authorList>
    </citation>
    <scope>NUCLEOTIDE SEQUENCE</scope>
    <source>
        <strain evidence="3">NEAU-A11</strain>
    </source>
</reference>
<sequence length="150" mass="16252">MRKLLVTGISLAFATVGALAVSSPASAAPALRFHSTQYDSPGKDTRSNKSLNAEWISLVNTGKKAVDLKGWTIVDKSRTYTFGSVRIAANGGRIWLHTGSARDTARHVYWGSGNYVWNNTGDTAVLRTPAKKQHDKCTWGNKSGRTKIAC</sequence>
<keyword evidence="4" id="KW-1185">Reference proteome</keyword>
<organism evidence="3 4">
    <name type="scientific">Actinoplanes aureus</name>
    <dbReference type="NCBI Taxonomy" id="2792083"/>
    <lineage>
        <taxon>Bacteria</taxon>
        <taxon>Bacillati</taxon>
        <taxon>Actinomycetota</taxon>
        <taxon>Actinomycetes</taxon>
        <taxon>Micromonosporales</taxon>
        <taxon>Micromonosporaceae</taxon>
        <taxon>Actinoplanes</taxon>
    </lineage>
</organism>
<evidence type="ECO:0000256" key="1">
    <source>
        <dbReference type="SAM" id="SignalP"/>
    </source>
</evidence>
<protein>
    <submittedName>
        <fullName evidence="3">Lamin tail domain-containing protein</fullName>
    </submittedName>
</protein>
<keyword evidence="1" id="KW-0732">Signal</keyword>
<comment type="caution">
    <text evidence="3">The sequence shown here is derived from an EMBL/GenBank/DDBJ whole genome shotgun (WGS) entry which is preliminary data.</text>
</comment>
<feature type="domain" description="LTD" evidence="2">
    <location>
        <begin position="22"/>
        <end position="150"/>
    </location>
</feature>
<accession>A0A931CAI1</accession>
<feature type="chain" id="PRO_5036818928" evidence="1">
    <location>
        <begin position="28"/>
        <end position="150"/>
    </location>
</feature>
<dbReference type="RefSeq" id="WP_196416167.1">
    <property type="nucleotide sequence ID" value="NZ_JADQTO010000011.1"/>
</dbReference>
<proteinExistence type="predicted"/>
<evidence type="ECO:0000313" key="4">
    <source>
        <dbReference type="Proteomes" id="UP000598146"/>
    </source>
</evidence>
<dbReference type="InterPro" id="IPR001322">
    <property type="entry name" value="Lamin_tail_dom"/>
</dbReference>
<dbReference type="Proteomes" id="UP000598146">
    <property type="component" value="Unassembled WGS sequence"/>
</dbReference>
<dbReference type="PROSITE" id="PS51841">
    <property type="entry name" value="LTD"/>
    <property type="match status" value="1"/>
</dbReference>
<gene>
    <name evidence="3" type="ORF">I4J89_23285</name>
</gene>